<keyword evidence="8" id="KW-0547">Nucleotide-binding</keyword>
<dbReference type="CDD" id="cd00082">
    <property type="entry name" value="HisKA"/>
    <property type="match status" value="1"/>
</dbReference>
<dbReference type="EC" id="2.7.13.3" evidence="3"/>
<evidence type="ECO:0000259" key="15">
    <source>
        <dbReference type="PROSITE" id="PS50109"/>
    </source>
</evidence>
<dbReference type="SUPFAM" id="SSF47384">
    <property type="entry name" value="Homodimeric domain of signal transducing histidine kinase"/>
    <property type="match status" value="1"/>
</dbReference>
<name>A0A937FK12_9CLOT</name>
<dbReference type="GO" id="GO:0005524">
    <property type="term" value="F:ATP binding"/>
    <property type="evidence" value="ECO:0007669"/>
    <property type="project" value="UniProtKB-KW"/>
</dbReference>
<dbReference type="Gene3D" id="3.30.565.10">
    <property type="entry name" value="Histidine kinase-like ATPase, C-terminal domain"/>
    <property type="match status" value="1"/>
</dbReference>
<dbReference type="PRINTS" id="PR00344">
    <property type="entry name" value="BCTRLSENSOR"/>
</dbReference>
<dbReference type="Pfam" id="PF02518">
    <property type="entry name" value="HATPase_c"/>
    <property type="match status" value="1"/>
</dbReference>
<evidence type="ECO:0000256" key="12">
    <source>
        <dbReference type="ARBA" id="ARBA00023012"/>
    </source>
</evidence>
<dbReference type="InterPro" id="IPR050398">
    <property type="entry name" value="HssS/ArlS-like"/>
</dbReference>
<dbReference type="InterPro" id="IPR036890">
    <property type="entry name" value="HATPase_C_sf"/>
</dbReference>
<dbReference type="Proteomes" id="UP000623681">
    <property type="component" value="Unassembled WGS sequence"/>
</dbReference>
<dbReference type="PROSITE" id="PS50109">
    <property type="entry name" value="HIS_KIN"/>
    <property type="match status" value="1"/>
</dbReference>
<dbReference type="EMBL" id="JAESWA010000028">
    <property type="protein sequence ID" value="MBL4933873.1"/>
    <property type="molecule type" value="Genomic_DNA"/>
</dbReference>
<keyword evidence="4" id="KW-1003">Cell membrane</keyword>
<evidence type="ECO:0000256" key="4">
    <source>
        <dbReference type="ARBA" id="ARBA00022475"/>
    </source>
</evidence>
<dbReference type="FunFam" id="1.10.287.130:FF:000008">
    <property type="entry name" value="Two-component sensor histidine kinase"/>
    <property type="match status" value="1"/>
</dbReference>
<dbReference type="InterPro" id="IPR003594">
    <property type="entry name" value="HATPase_dom"/>
</dbReference>
<comment type="catalytic activity">
    <reaction evidence="1">
        <text>ATP + protein L-histidine = ADP + protein N-phospho-L-histidine.</text>
        <dbReference type="EC" id="2.7.13.3"/>
    </reaction>
</comment>
<evidence type="ECO:0000256" key="6">
    <source>
        <dbReference type="ARBA" id="ARBA00022679"/>
    </source>
</evidence>
<accession>A0A937FK12</accession>
<dbReference type="AlphaFoldDB" id="A0A937FK12"/>
<evidence type="ECO:0000256" key="8">
    <source>
        <dbReference type="ARBA" id="ARBA00022741"/>
    </source>
</evidence>
<dbReference type="RefSeq" id="WP_202769336.1">
    <property type="nucleotide sequence ID" value="NZ_JAESWA010000028.1"/>
</dbReference>
<evidence type="ECO:0000256" key="3">
    <source>
        <dbReference type="ARBA" id="ARBA00012438"/>
    </source>
</evidence>
<comment type="caution">
    <text evidence="16">The sequence shown here is derived from an EMBL/GenBank/DDBJ whole genome shotgun (WGS) entry which is preliminary data.</text>
</comment>
<evidence type="ECO:0000256" key="1">
    <source>
        <dbReference type="ARBA" id="ARBA00000085"/>
    </source>
</evidence>
<gene>
    <name evidence="16" type="ORF">JK634_18980</name>
</gene>
<feature type="transmembrane region" description="Helical" evidence="14">
    <location>
        <begin position="21"/>
        <end position="40"/>
    </location>
</feature>
<feature type="transmembrane region" description="Helical" evidence="14">
    <location>
        <begin position="268"/>
        <end position="288"/>
    </location>
</feature>
<dbReference type="InterPro" id="IPR005467">
    <property type="entry name" value="His_kinase_dom"/>
</dbReference>
<keyword evidence="17" id="KW-1185">Reference proteome</keyword>
<evidence type="ECO:0000313" key="17">
    <source>
        <dbReference type="Proteomes" id="UP000623681"/>
    </source>
</evidence>
<evidence type="ECO:0000256" key="2">
    <source>
        <dbReference type="ARBA" id="ARBA00004651"/>
    </source>
</evidence>
<feature type="transmembrane region" description="Helical" evidence="14">
    <location>
        <begin position="206"/>
        <end position="225"/>
    </location>
</feature>
<dbReference type="SMART" id="SM00388">
    <property type="entry name" value="HisKA"/>
    <property type="match status" value="1"/>
</dbReference>
<dbReference type="Pfam" id="PF00512">
    <property type="entry name" value="HisKA"/>
    <property type="match status" value="1"/>
</dbReference>
<keyword evidence="11 14" id="KW-1133">Transmembrane helix</keyword>
<evidence type="ECO:0000313" key="16">
    <source>
        <dbReference type="EMBL" id="MBL4933873.1"/>
    </source>
</evidence>
<evidence type="ECO:0000256" key="10">
    <source>
        <dbReference type="ARBA" id="ARBA00022840"/>
    </source>
</evidence>
<reference evidence="16" key="1">
    <citation type="submission" date="2021-01" db="EMBL/GenBank/DDBJ databases">
        <title>Genome public.</title>
        <authorList>
            <person name="Liu C."/>
            <person name="Sun Q."/>
        </authorList>
    </citation>
    <scope>NUCLEOTIDE SEQUENCE</scope>
    <source>
        <strain evidence="16">YIM B02565</strain>
    </source>
</reference>
<dbReference type="GO" id="GO:0000155">
    <property type="term" value="F:phosphorelay sensor kinase activity"/>
    <property type="evidence" value="ECO:0007669"/>
    <property type="project" value="InterPro"/>
</dbReference>
<dbReference type="SMART" id="SM00387">
    <property type="entry name" value="HATPase_c"/>
    <property type="match status" value="1"/>
</dbReference>
<evidence type="ECO:0000256" key="9">
    <source>
        <dbReference type="ARBA" id="ARBA00022777"/>
    </source>
</evidence>
<evidence type="ECO:0000256" key="11">
    <source>
        <dbReference type="ARBA" id="ARBA00022989"/>
    </source>
</evidence>
<evidence type="ECO:0000256" key="5">
    <source>
        <dbReference type="ARBA" id="ARBA00022553"/>
    </source>
</evidence>
<keyword evidence="6" id="KW-0808">Transferase</keyword>
<keyword evidence="12" id="KW-0902">Two-component regulatory system</keyword>
<proteinExistence type="predicted"/>
<dbReference type="InterPro" id="IPR003661">
    <property type="entry name" value="HisK_dim/P_dom"/>
</dbReference>
<keyword evidence="9 16" id="KW-0418">Kinase</keyword>
<dbReference type="SUPFAM" id="SSF55874">
    <property type="entry name" value="ATPase domain of HSP90 chaperone/DNA topoisomerase II/histidine kinase"/>
    <property type="match status" value="1"/>
</dbReference>
<protein>
    <recommendedName>
        <fullName evidence="3">histidine kinase</fullName>
        <ecNumber evidence="3">2.7.13.3</ecNumber>
    </recommendedName>
</protein>
<dbReference type="Gene3D" id="1.10.287.130">
    <property type="match status" value="1"/>
</dbReference>
<dbReference type="InterPro" id="IPR004358">
    <property type="entry name" value="Sig_transdc_His_kin-like_C"/>
</dbReference>
<evidence type="ECO:0000256" key="7">
    <source>
        <dbReference type="ARBA" id="ARBA00022692"/>
    </source>
</evidence>
<dbReference type="PANTHER" id="PTHR45528:SF1">
    <property type="entry name" value="SENSOR HISTIDINE KINASE CPXA"/>
    <property type="match status" value="1"/>
</dbReference>
<feature type="domain" description="Histidine kinase" evidence="15">
    <location>
        <begin position="401"/>
        <end position="615"/>
    </location>
</feature>
<organism evidence="16 17">
    <name type="scientific">Clostridium paridis</name>
    <dbReference type="NCBI Taxonomy" id="2803863"/>
    <lineage>
        <taxon>Bacteria</taxon>
        <taxon>Bacillati</taxon>
        <taxon>Bacillota</taxon>
        <taxon>Clostridia</taxon>
        <taxon>Eubacteriales</taxon>
        <taxon>Clostridiaceae</taxon>
        <taxon>Clostridium</taxon>
    </lineage>
</organism>
<dbReference type="InterPro" id="IPR036097">
    <property type="entry name" value="HisK_dim/P_sf"/>
</dbReference>
<keyword evidence="13 14" id="KW-0472">Membrane</keyword>
<feature type="transmembrane region" description="Helical" evidence="14">
    <location>
        <begin position="308"/>
        <end position="331"/>
    </location>
</feature>
<sequence length="615" mass="71628">MGIRLKSKYYKWKCKFSIIDVVICSTMIILTFNIITTFIMEASRGIFTYDTIINSKKYKERRLVNDSLQLISNIQGQYNILNQGNQALVDARKYNQDTMDDSYYIGYIYIDEDLKDDKGIPYYITNRGWVSDQIVGGAKADELFEELANKEGIVYYKIDNDKDFNEITKSQNFSVTPEKKKNMRGINEYYFVRGTVYDNSIVKNRMLFLAFILNLSLIIVILIKYEFLFKTKGYIEVIDEIRNSKLGEGVYYLKEVPKRIIKNLNNKVLILISGLIIVNFIVMPFWGLDIQRILIYLGSLLHLNLDMQIIHTTLSLINLGFILILVTYLIFSILRNYVFIYELLDMVREYDKGNMDAELKYKSKSEISEIVQGIKHMQEGYRQVAEERVKNERLKTELISNVSHDLKTPLTSIINYVNILGREDITKDEKNEYLKILGAKSQRLKILIDDLFEMSKLSSGKIKLNKAKVDIVQLIHMILGEYQEKLKERGLTTKVVTYNESIVMDVDPDKMVRVFDNIITNALKYSLEDTRIYIDIFDDGSWVTISFKNISSYEMNFKPERMMERFVRADSSRTSDIEGSGLGLAIVKNILEIHNGDLRLEVEGDMFKVYIMLKK</sequence>
<keyword evidence="7 14" id="KW-0812">Transmembrane</keyword>
<dbReference type="PANTHER" id="PTHR45528">
    <property type="entry name" value="SENSOR HISTIDINE KINASE CPXA"/>
    <property type="match status" value="1"/>
</dbReference>
<keyword evidence="5" id="KW-0597">Phosphoprotein</keyword>
<dbReference type="GO" id="GO:0005886">
    <property type="term" value="C:plasma membrane"/>
    <property type="evidence" value="ECO:0007669"/>
    <property type="project" value="UniProtKB-SubCell"/>
</dbReference>
<keyword evidence="10" id="KW-0067">ATP-binding</keyword>
<evidence type="ECO:0000256" key="14">
    <source>
        <dbReference type="SAM" id="Phobius"/>
    </source>
</evidence>
<comment type="subcellular location">
    <subcellularLocation>
        <location evidence="2">Cell membrane</location>
        <topology evidence="2">Multi-pass membrane protein</topology>
    </subcellularLocation>
</comment>
<evidence type="ECO:0000256" key="13">
    <source>
        <dbReference type="ARBA" id="ARBA00023136"/>
    </source>
</evidence>